<gene>
    <name evidence="3" type="ORF">DWB78_08000</name>
    <name evidence="4" type="ORF">SAMN05216278_2809</name>
</gene>
<evidence type="ECO:0000259" key="1">
    <source>
        <dbReference type="Pfam" id="PF08350"/>
    </source>
</evidence>
<feature type="domain" description="HVO-A0261-like N-terminal" evidence="2">
    <location>
        <begin position="13"/>
        <end position="79"/>
    </location>
</feature>
<keyword evidence="6" id="KW-1185">Reference proteome</keyword>
<dbReference type="Proteomes" id="UP000255421">
    <property type="component" value="Unassembled WGS sequence"/>
</dbReference>
<dbReference type="Gene3D" id="1.10.10.10">
    <property type="entry name" value="Winged helix-like DNA-binding domain superfamily/Winged helix DNA-binding domain"/>
    <property type="match status" value="1"/>
</dbReference>
<dbReference type="OrthoDB" id="11410at2157"/>
<organism evidence="4 5">
    <name type="scientific">Halopelagius longus</name>
    <dbReference type="NCBI Taxonomy" id="1236180"/>
    <lineage>
        <taxon>Archaea</taxon>
        <taxon>Methanobacteriati</taxon>
        <taxon>Methanobacteriota</taxon>
        <taxon>Stenosarchaea group</taxon>
        <taxon>Halobacteria</taxon>
        <taxon>Halobacteriales</taxon>
        <taxon>Haloferacaceae</taxon>
    </lineage>
</organism>
<dbReference type="EMBL" id="FNKQ01000003">
    <property type="protein sequence ID" value="SDQ85639.1"/>
    <property type="molecule type" value="Genomic_DNA"/>
</dbReference>
<protein>
    <submittedName>
        <fullName evidence="4">Predicted transcriptional regulator, contains HTH domain</fullName>
    </submittedName>
</protein>
<name>A0A1H1EB21_9EURY</name>
<dbReference type="Proteomes" id="UP000199289">
    <property type="component" value="Unassembled WGS sequence"/>
</dbReference>
<dbReference type="InterPro" id="IPR036390">
    <property type="entry name" value="WH_DNA-bd_sf"/>
</dbReference>
<dbReference type="InterPro" id="IPR036388">
    <property type="entry name" value="WH-like_DNA-bd_sf"/>
</dbReference>
<sequence length="264" mass="29717">MSDSRDIQKLLLDRHDVLQVLSRDPSSKREILPEVGVARSTLDNIMRQLEEAGLVAYADNEWHLTVFGQSAFALSREYREHLSDLHRASSLVDTPAEESPFDDSLLVGAEVYYPEETILDGVMQELLDAAKGASRFRIFTPAILSSYVEPFYESARHGDDPRVEVIVTPSLLEQLRVHHPDLLDRAITDSPFSFFTGETPESFGLWIADDRQVGVLVFGDTGIRGILVNDTDAALEWAEEYYERVKQTADAVFLRKRSNSSDVV</sequence>
<dbReference type="Pfam" id="PF25213">
    <property type="entry name" value="HVO_A0261_N"/>
    <property type="match status" value="1"/>
</dbReference>
<proteinExistence type="predicted"/>
<reference evidence="4" key="1">
    <citation type="submission" date="2016-10" db="EMBL/GenBank/DDBJ databases">
        <authorList>
            <person name="de Groot N.N."/>
        </authorList>
    </citation>
    <scope>NUCLEOTIDE SEQUENCE [LARGE SCALE GENOMIC DNA]</scope>
    <source>
        <strain evidence="4">CGMCC 1.12397</strain>
    </source>
</reference>
<reference evidence="3 6" key="3">
    <citation type="submission" date="2018-07" db="EMBL/GenBank/DDBJ databases">
        <title>Genome sequence of extremly halophilic archaeon Halopelagius longus strain BC12-B1.</title>
        <authorList>
            <person name="Zhang X."/>
        </authorList>
    </citation>
    <scope>NUCLEOTIDE SEQUENCE [LARGE SCALE GENOMIC DNA]</scope>
    <source>
        <strain evidence="3 6">BC12-B1</strain>
    </source>
</reference>
<dbReference type="AlphaFoldDB" id="A0A1H1EB21"/>
<evidence type="ECO:0000313" key="3">
    <source>
        <dbReference type="EMBL" id="RDI71672.1"/>
    </source>
</evidence>
<reference evidence="5" key="2">
    <citation type="submission" date="2016-10" db="EMBL/GenBank/DDBJ databases">
        <authorList>
            <person name="Varghese N."/>
            <person name="Submissions S."/>
        </authorList>
    </citation>
    <scope>NUCLEOTIDE SEQUENCE [LARGE SCALE GENOMIC DNA]</scope>
    <source>
        <strain evidence="5">CGMCC 1.12397</strain>
    </source>
</reference>
<dbReference type="SUPFAM" id="SSF46785">
    <property type="entry name" value="Winged helix' DNA-binding domain"/>
    <property type="match status" value="1"/>
</dbReference>
<evidence type="ECO:0000313" key="6">
    <source>
        <dbReference type="Proteomes" id="UP000255421"/>
    </source>
</evidence>
<dbReference type="InterPro" id="IPR057527">
    <property type="entry name" value="HVO_A0261-like_N"/>
</dbReference>
<evidence type="ECO:0000313" key="5">
    <source>
        <dbReference type="Proteomes" id="UP000199289"/>
    </source>
</evidence>
<dbReference type="EMBL" id="QQST01000001">
    <property type="protein sequence ID" value="RDI71672.1"/>
    <property type="molecule type" value="Genomic_DNA"/>
</dbReference>
<dbReference type="Pfam" id="PF08350">
    <property type="entry name" value="FilR1_middle"/>
    <property type="match status" value="1"/>
</dbReference>
<evidence type="ECO:0000313" key="4">
    <source>
        <dbReference type="EMBL" id="SDQ85639.1"/>
    </source>
</evidence>
<accession>A0A1H1EB21</accession>
<feature type="domain" description="Methanogenesis regulatory protein FilR1 middle" evidence="1">
    <location>
        <begin position="122"/>
        <end position="247"/>
    </location>
</feature>
<dbReference type="InterPro" id="IPR013561">
    <property type="entry name" value="FilR1_middle_dom"/>
</dbReference>
<evidence type="ECO:0000259" key="2">
    <source>
        <dbReference type="Pfam" id="PF25213"/>
    </source>
</evidence>
<dbReference type="RefSeq" id="WP_092538309.1">
    <property type="nucleotide sequence ID" value="NZ_FNKQ01000003.1"/>
</dbReference>